<dbReference type="STRING" id="33903.AQJ43_34370"/>
<comment type="caution">
    <text evidence="1">The sequence shown here is derived from an EMBL/GenBank/DDBJ whole genome shotgun (WGS) entry which is preliminary data.</text>
</comment>
<evidence type="ECO:0000313" key="2">
    <source>
        <dbReference type="EMBL" id="GDY71878.1"/>
    </source>
</evidence>
<evidence type="ECO:0000313" key="4">
    <source>
        <dbReference type="Proteomes" id="UP000302139"/>
    </source>
</evidence>
<organism evidence="1 4">
    <name type="scientific">Streptomyces avermitilis</name>
    <dbReference type="NCBI Taxonomy" id="33903"/>
    <lineage>
        <taxon>Bacteria</taxon>
        <taxon>Bacillati</taxon>
        <taxon>Actinomycetota</taxon>
        <taxon>Actinomycetes</taxon>
        <taxon>Kitasatosporales</taxon>
        <taxon>Streptomycetaceae</taxon>
        <taxon>Streptomyces</taxon>
    </lineage>
</organism>
<reference evidence="2 3" key="1">
    <citation type="submission" date="2019-04" db="EMBL/GenBank/DDBJ databases">
        <title>Draft genome sequences of Streptomyces avermitilis ATCC 31267.</title>
        <authorList>
            <person name="Komaki H."/>
            <person name="Tamura T."/>
            <person name="Hosoyama A."/>
        </authorList>
    </citation>
    <scope>NUCLEOTIDE SEQUENCE [LARGE SCALE GENOMIC DNA]</scope>
    <source>
        <strain evidence="2 3">ATCC 31267</strain>
    </source>
</reference>
<accession>A0A4D4M7M8</accession>
<dbReference type="Proteomes" id="UP000302139">
    <property type="component" value="Unassembled WGS sequence"/>
</dbReference>
<dbReference type="EMBL" id="BJHY01000001">
    <property type="protein sequence ID" value="GDY71878.1"/>
    <property type="molecule type" value="Genomic_DNA"/>
</dbReference>
<name>A0A4D4M7M8_STRAX</name>
<dbReference type="Proteomes" id="UP000299211">
    <property type="component" value="Unassembled WGS sequence"/>
</dbReference>
<dbReference type="EMBL" id="BJHX01000001">
    <property type="protein sequence ID" value="GDY67804.1"/>
    <property type="molecule type" value="Genomic_DNA"/>
</dbReference>
<dbReference type="OMA" id="LRYWGGN"/>
<reference evidence="1 4" key="2">
    <citation type="submission" date="2019-04" db="EMBL/GenBank/DDBJ databases">
        <title>Draft genome sequences of Streptomyces avermitilis NBRC 14893.</title>
        <authorList>
            <person name="Komaki H."/>
            <person name="Tamura T."/>
            <person name="Hosoyama A."/>
        </authorList>
    </citation>
    <scope>NUCLEOTIDE SEQUENCE [LARGE SCALE GENOMIC DNA]</scope>
    <source>
        <strain evidence="1 4">NBRC 14893</strain>
    </source>
</reference>
<evidence type="ECO:0000313" key="3">
    <source>
        <dbReference type="Proteomes" id="UP000299211"/>
    </source>
</evidence>
<sequence>MAVGTRRSGSGGTYVKFVLEVDLENAAWGEETATELGRILRYWGGNLHHYEMKPGDGSAVYDSGYREVGRWSLTSD</sequence>
<proteinExistence type="predicted"/>
<protein>
    <submittedName>
        <fullName evidence="1">Uncharacterized protein</fullName>
    </submittedName>
</protein>
<dbReference type="AlphaFoldDB" id="A0A4D4M7M8"/>
<evidence type="ECO:0000313" key="1">
    <source>
        <dbReference type="EMBL" id="GDY67804.1"/>
    </source>
</evidence>
<gene>
    <name evidence="1" type="ORF">SAV14893_071970</name>
    <name evidence="2" type="ORF">SAV31267_013630</name>
</gene>